<keyword evidence="1" id="KW-0175">Coiled coil</keyword>
<dbReference type="Gene3D" id="2.60.120.260">
    <property type="entry name" value="Galactose-binding domain-like"/>
    <property type="match status" value="2"/>
</dbReference>
<gene>
    <name evidence="4" type="ORF">PMEA_00023551</name>
</gene>
<evidence type="ECO:0000256" key="1">
    <source>
        <dbReference type="SAM" id="Coils"/>
    </source>
</evidence>
<comment type="caution">
    <text evidence="4">The sequence shown here is derived from an EMBL/GenBank/DDBJ whole genome shotgun (WGS) entry which is preliminary data.</text>
</comment>
<dbReference type="Pfam" id="PF22633">
    <property type="entry name" value="F5_F8_type_C_2"/>
    <property type="match status" value="1"/>
</dbReference>
<feature type="compositionally biased region" description="Basic and acidic residues" evidence="2">
    <location>
        <begin position="658"/>
        <end position="668"/>
    </location>
</feature>
<feature type="coiled-coil region" evidence="1">
    <location>
        <begin position="28"/>
        <end position="69"/>
    </location>
</feature>
<keyword evidence="5" id="KW-1185">Reference proteome</keyword>
<dbReference type="SMART" id="SM00005">
    <property type="entry name" value="DEATH"/>
    <property type="match status" value="1"/>
</dbReference>
<dbReference type="InterPro" id="IPR008979">
    <property type="entry name" value="Galactose-bd-like_sf"/>
</dbReference>
<feature type="compositionally biased region" description="Basic and acidic residues" evidence="2">
    <location>
        <begin position="624"/>
        <end position="646"/>
    </location>
</feature>
<dbReference type="PANTHER" id="PTHR47457:SF1">
    <property type="entry name" value="BTB DOMAIN-CONTAINING PROTEIN-RELATED"/>
    <property type="match status" value="1"/>
</dbReference>
<organism evidence="4 5">
    <name type="scientific">Pocillopora meandrina</name>
    <dbReference type="NCBI Taxonomy" id="46732"/>
    <lineage>
        <taxon>Eukaryota</taxon>
        <taxon>Metazoa</taxon>
        <taxon>Cnidaria</taxon>
        <taxon>Anthozoa</taxon>
        <taxon>Hexacorallia</taxon>
        <taxon>Scleractinia</taxon>
        <taxon>Astrocoeniina</taxon>
        <taxon>Pocilloporidae</taxon>
        <taxon>Pocillopora</taxon>
    </lineage>
</organism>
<dbReference type="EMBL" id="CALNXJ010000043">
    <property type="protein sequence ID" value="CAH3147682.1"/>
    <property type="molecule type" value="Genomic_DNA"/>
</dbReference>
<feature type="domain" description="Death" evidence="3">
    <location>
        <begin position="376"/>
        <end position="459"/>
    </location>
</feature>
<dbReference type="PROSITE" id="PS50017">
    <property type="entry name" value="DEATH_DOMAIN"/>
    <property type="match status" value="1"/>
</dbReference>
<evidence type="ECO:0000313" key="5">
    <source>
        <dbReference type="Proteomes" id="UP001159428"/>
    </source>
</evidence>
<dbReference type="Gene3D" id="1.10.533.10">
    <property type="entry name" value="Death Domain, Fas"/>
    <property type="match status" value="1"/>
</dbReference>
<dbReference type="InterPro" id="IPR000488">
    <property type="entry name" value="Death_dom"/>
</dbReference>
<dbReference type="SUPFAM" id="SSF49785">
    <property type="entry name" value="Galactose-binding domain-like"/>
    <property type="match status" value="2"/>
</dbReference>
<dbReference type="InterPro" id="IPR011029">
    <property type="entry name" value="DEATH-like_dom_sf"/>
</dbReference>
<reference evidence="4 5" key="1">
    <citation type="submission" date="2022-05" db="EMBL/GenBank/DDBJ databases">
        <authorList>
            <consortium name="Genoscope - CEA"/>
            <person name="William W."/>
        </authorList>
    </citation>
    <scope>NUCLEOTIDE SEQUENCE [LARGE SCALE GENOMIC DNA]</scope>
</reference>
<name>A0AAU9XH35_9CNID</name>
<dbReference type="PANTHER" id="PTHR47457">
    <property type="entry name" value="OS05G0345500 PROTEIN"/>
    <property type="match status" value="1"/>
</dbReference>
<dbReference type="Proteomes" id="UP001159428">
    <property type="component" value="Unassembled WGS sequence"/>
</dbReference>
<evidence type="ECO:0000259" key="3">
    <source>
        <dbReference type="PROSITE" id="PS50017"/>
    </source>
</evidence>
<dbReference type="AlphaFoldDB" id="A0AAU9XH35"/>
<sequence length="931" mass="106513">MVEQIGVLKADKEELKLKLQFQTDPGELDQLKTQNGDLSSQIEEVNKKVESFESECKRLQEELKKSSKYRSRVFLPTGKEFAGNCPGVICFLKRDASVKLRASRSSDGPGEASDILNHKKGAISGTAERENSWWSIDLGLSHRLIITHYSLRQGKTHGESALTDWQLEGSYDGKNWEELKTICNGKDPQFKCIDSSANYLLNISKSSRVYNRSLSSLHSTVCDNRKIVDLGNEVAELVSLTLRIVSIWFEPCSNCRSCSLIVLGRVVFKKTVVDNVKVTDVWTTSGRGKKPYHPFKTSVSQDREVETSSKKMCMFEIGEDPKHPSKSGFWFHDFIFQDREVETSSKKMCMFEIGEDPKHPSKTTSSDIAFEEAPVTEIQIRSICGKVGADWRDLGTVLRLESALMNIIEADLSERRERARKVLQKWKQKNGNRATLEILINALNEIDRKDVVEKLLDTEKVEAGLSSVRIASGNLRKDVKLLKEEIQNVQRIHEETRKELKELKEIVYKIQTATGDEERQHMETRVQRRETTIELLDEQDPMQRSTRLEEICGRIDQDLRVVQDSIKIVSENQNAVSQQGETTSADPIQRDTIRRDWQNQRYNEPIIRPLLDGFPGYEKELNDVEGERDSLKTKSGKSDQRNQRQLEKKRKLKTNNKQVKEERNDTIEPNKTMVEQIQKLEAEKKELEMTLNGQTDLKTENKELSTQIERLKKKANNSEFECKRLQEELKTYINYQSRVFLPAGKEFAGICTGVICFLKQRLRDAPCAELIASRSSDGPGDGADVLNHKMGTVSGTEEKKNSWWSIDLGSNHRLVITHYALRHGKREKESLLTQWQLKGSNDGKQWENIETIHDKKDPQFKDPTPFCTGKWSVKGEIGPFRFFRIFQTGVNSSGKYGIYLSGIEFYGVLLNMCELGAMEALSYKVFIKQPK</sequence>
<accession>A0AAU9XH35</accession>
<evidence type="ECO:0000313" key="4">
    <source>
        <dbReference type="EMBL" id="CAH3147682.1"/>
    </source>
</evidence>
<feature type="coiled-coil region" evidence="1">
    <location>
        <begin position="472"/>
        <end position="506"/>
    </location>
</feature>
<dbReference type="CDD" id="cd01670">
    <property type="entry name" value="Death"/>
    <property type="match status" value="1"/>
</dbReference>
<dbReference type="Pfam" id="PF00531">
    <property type="entry name" value="Death"/>
    <property type="match status" value="1"/>
</dbReference>
<evidence type="ECO:0000256" key="2">
    <source>
        <dbReference type="SAM" id="MobiDB-lite"/>
    </source>
</evidence>
<protein>
    <recommendedName>
        <fullName evidence="3">Death domain-containing protein</fullName>
    </recommendedName>
</protein>
<feature type="region of interest" description="Disordered" evidence="2">
    <location>
        <begin position="624"/>
        <end position="668"/>
    </location>
</feature>
<dbReference type="SUPFAM" id="SSF47986">
    <property type="entry name" value="DEATH domain"/>
    <property type="match status" value="1"/>
</dbReference>
<proteinExistence type="predicted"/>
<dbReference type="GO" id="GO:0007165">
    <property type="term" value="P:signal transduction"/>
    <property type="evidence" value="ECO:0007669"/>
    <property type="project" value="InterPro"/>
</dbReference>